<evidence type="ECO:0000313" key="1">
    <source>
        <dbReference type="EMBL" id="KYP60987.1"/>
    </source>
</evidence>
<organism evidence="1 2">
    <name type="scientific">Cajanus cajan</name>
    <name type="common">Pigeon pea</name>
    <name type="synonym">Cajanus indicus</name>
    <dbReference type="NCBI Taxonomy" id="3821"/>
    <lineage>
        <taxon>Eukaryota</taxon>
        <taxon>Viridiplantae</taxon>
        <taxon>Streptophyta</taxon>
        <taxon>Embryophyta</taxon>
        <taxon>Tracheophyta</taxon>
        <taxon>Spermatophyta</taxon>
        <taxon>Magnoliopsida</taxon>
        <taxon>eudicotyledons</taxon>
        <taxon>Gunneridae</taxon>
        <taxon>Pentapetalae</taxon>
        <taxon>rosids</taxon>
        <taxon>fabids</taxon>
        <taxon>Fabales</taxon>
        <taxon>Fabaceae</taxon>
        <taxon>Papilionoideae</taxon>
        <taxon>50 kb inversion clade</taxon>
        <taxon>NPAAA clade</taxon>
        <taxon>indigoferoid/millettioid clade</taxon>
        <taxon>Phaseoleae</taxon>
        <taxon>Cajanus</taxon>
    </lineage>
</organism>
<sequence length="75" mass="8165">MDMGLLYSNVPKPELNGYADAGYLSDAHNGKSQTRYLFTSGGTTISWRSVKQTISSTSSNHAEILALHEASRECV</sequence>
<dbReference type="EMBL" id="CM003611">
    <property type="protein sequence ID" value="KYP60987.1"/>
    <property type="molecule type" value="Genomic_DNA"/>
</dbReference>
<keyword evidence="2" id="KW-1185">Reference proteome</keyword>
<accession>A0A151T1S5</accession>
<proteinExistence type="predicted"/>
<dbReference type="AlphaFoldDB" id="A0A151T1S5"/>
<evidence type="ECO:0000313" key="2">
    <source>
        <dbReference type="Proteomes" id="UP000075243"/>
    </source>
</evidence>
<protein>
    <submittedName>
        <fullName evidence="1">Retrovirus-related Pol polyprotein from transposon TNT 1-94</fullName>
    </submittedName>
</protein>
<name>A0A151T1S5_CAJCA</name>
<reference evidence="1 2" key="1">
    <citation type="journal article" date="2012" name="Nat. Biotechnol.">
        <title>Draft genome sequence of pigeonpea (Cajanus cajan), an orphan legume crop of resource-poor farmers.</title>
        <authorList>
            <person name="Varshney R.K."/>
            <person name="Chen W."/>
            <person name="Li Y."/>
            <person name="Bharti A.K."/>
            <person name="Saxena R.K."/>
            <person name="Schlueter J.A."/>
            <person name="Donoghue M.T."/>
            <person name="Azam S."/>
            <person name="Fan G."/>
            <person name="Whaley A.M."/>
            <person name="Farmer A.D."/>
            <person name="Sheridan J."/>
            <person name="Iwata A."/>
            <person name="Tuteja R."/>
            <person name="Penmetsa R.V."/>
            <person name="Wu W."/>
            <person name="Upadhyaya H.D."/>
            <person name="Yang S.P."/>
            <person name="Shah T."/>
            <person name="Saxena K.B."/>
            <person name="Michael T."/>
            <person name="McCombie W.R."/>
            <person name="Yang B."/>
            <person name="Zhang G."/>
            <person name="Yang H."/>
            <person name="Wang J."/>
            <person name="Spillane C."/>
            <person name="Cook D.R."/>
            <person name="May G.D."/>
            <person name="Xu X."/>
            <person name="Jackson S.A."/>
        </authorList>
    </citation>
    <scope>NUCLEOTIDE SEQUENCE [LARGE SCALE GENOMIC DNA]</scope>
    <source>
        <strain evidence="2">cv. Asha</strain>
    </source>
</reference>
<gene>
    <name evidence="1" type="ORF">KK1_023410</name>
</gene>
<dbReference type="Proteomes" id="UP000075243">
    <property type="component" value="Chromosome 9"/>
</dbReference>
<dbReference type="Gramene" id="C.cajan_22738.t">
    <property type="protein sequence ID" value="C.cajan_22738.t.cds1"/>
    <property type="gene ID" value="C.cajan_22738"/>
</dbReference>